<evidence type="ECO:0000313" key="1">
    <source>
        <dbReference type="EMBL" id="RDK08018.1"/>
    </source>
</evidence>
<gene>
    <name evidence="1" type="ORF">DN412_23125</name>
</gene>
<accession>A0A370NR70</accession>
<protein>
    <submittedName>
        <fullName evidence="1">LysR family transcriptional regulator</fullName>
    </submittedName>
</protein>
<reference evidence="2" key="1">
    <citation type="submission" date="2018-06" db="EMBL/GenBank/DDBJ databases">
        <authorList>
            <person name="Feng T."/>
            <person name="Jeon C.O."/>
        </authorList>
    </citation>
    <scope>NUCLEOTIDE SEQUENCE [LARGE SCALE GENOMIC DNA]</scope>
    <source>
        <strain evidence="2">S23</strain>
    </source>
</reference>
<evidence type="ECO:0000313" key="2">
    <source>
        <dbReference type="Proteomes" id="UP000255165"/>
    </source>
</evidence>
<dbReference type="Proteomes" id="UP000255165">
    <property type="component" value="Unassembled WGS sequence"/>
</dbReference>
<dbReference type="EMBL" id="QKWJ01000032">
    <property type="protein sequence ID" value="RDK08018.1"/>
    <property type="molecule type" value="Genomic_DNA"/>
</dbReference>
<keyword evidence="2" id="KW-1185">Reference proteome</keyword>
<proteinExistence type="predicted"/>
<organism evidence="1 2">
    <name type="scientific">Cupriavidus lacunae</name>
    <dbReference type="NCBI Taxonomy" id="2666307"/>
    <lineage>
        <taxon>Bacteria</taxon>
        <taxon>Pseudomonadati</taxon>
        <taxon>Pseudomonadota</taxon>
        <taxon>Betaproteobacteria</taxon>
        <taxon>Burkholderiales</taxon>
        <taxon>Burkholderiaceae</taxon>
        <taxon>Cupriavidus</taxon>
    </lineage>
</organism>
<name>A0A370NR70_9BURK</name>
<comment type="caution">
    <text evidence="1">The sequence shown here is derived from an EMBL/GenBank/DDBJ whole genome shotgun (WGS) entry which is preliminary data.</text>
</comment>
<dbReference type="AlphaFoldDB" id="A0A370NR70"/>
<sequence>MSIPPLFVLWISGFGIFDFTMARALPTLLRTKEACGDRHREYPTIANLRESLAAASLDDKDTLKRGRVYMSGTQALVRLPLRQ</sequence>